<organism evidence="5 6">
    <name type="scientific">Streptococcus mitis</name>
    <dbReference type="NCBI Taxonomy" id="28037"/>
    <lineage>
        <taxon>Bacteria</taxon>
        <taxon>Bacillati</taxon>
        <taxon>Bacillota</taxon>
        <taxon>Bacilli</taxon>
        <taxon>Lactobacillales</taxon>
        <taxon>Streptococcaceae</taxon>
        <taxon>Streptococcus</taxon>
        <taxon>Streptococcus mitis group</taxon>
    </lineage>
</organism>
<feature type="coiled-coil region" evidence="2">
    <location>
        <begin position="286"/>
        <end position="313"/>
    </location>
</feature>
<reference evidence="5 6" key="1">
    <citation type="journal article" date="2016" name="Eur. J. Clin. Microbiol. Infect. Dis.">
        <title>Whole genome sequencing as a tool for phylogenetic analysis of clinical strains of Mitis group streptococci.</title>
        <authorList>
            <person name="Rasmussen L.H."/>
            <person name="Dargis R."/>
            <person name="Hojholt K."/>
            <person name="Christensen J.J."/>
            <person name="Skovgaard O."/>
            <person name="Justesen U.S."/>
            <person name="Rosenvinge F.S."/>
            <person name="Moser C."/>
            <person name="Lukjancenko O."/>
            <person name="Rasmussen S."/>
            <person name="Nielsen X.C."/>
        </authorList>
    </citation>
    <scope>NUCLEOTIDE SEQUENCE [LARGE SCALE GENOMIC DNA]</scope>
    <source>
        <strain evidence="5 6">RH_50275_09</strain>
    </source>
</reference>
<feature type="domain" description="Initiator Rep protein WH1" evidence="4">
    <location>
        <begin position="5"/>
        <end position="147"/>
    </location>
</feature>
<dbReference type="InterPro" id="IPR036388">
    <property type="entry name" value="WH-like_DNA-bd_sf"/>
</dbReference>
<dbReference type="Pfam" id="PF21205">
    <property type="entry name" value="Rep3_C"/>
    <property type="match status" value="1"/>
</dbReference>
<feature type="region of interest" description="Disordered" evidence="3">
    <location>
        <begin position="228"/>
        <end position="258"/>
    </location>
</feature>
<dbReference type="EMBL" id="NCVF01000014">
    <property type="protein sequence ID" value="ORO96877.1"/>
    <property type="molecule type" value="Genomic_DNA"/>
</dbReference>
<comment type="similarity">
    <text evidence="1">Belongs to the initiator RepB protein family.</text>
</comment>
<evidence type="ECO:0000313" key="5">
    <source>
        <dbReference type="EMBL" id="ORO96877.1"/>
    </source>
</evidence>
<dbReference type="GO" id="GO:0003887">
    <property type="term" value="F:DNA-directed DNA polymerase activity"/>
    <property type="evidence" value="ECO:0007669"/>
    <property type="project" value="InterPro"/>
</dbReference>
<accession>A0A1X1KBK9</accession>
<dbReference type="Proteomes" id="UP000193929">
    <property type="component" value="Unassembled WGS sequence"/>
</dbReference>
<dbReference type="InterPro" id="IPR036390">
    <property type="entry name" value="WH_DNA-bd_sf"/>
</dbReference>
<sequence>MANEIVRHHNDLNTVIMRKWSSEEMNFFFAIIAKARDKGTRLMKFNTDELKEIASSSRKYRWEETMKSVADKVIDLKYYERTEHSYAVMNLFSYFKVDEKERVVEVEVSSKFEYVINKLEAQFTQYELKEFTTIRSTYAKTAYRLLKQWRTVGRREFQIDEFKLLMDTPDYYQISDIDRLVIKPIKEQLSPYFVDLKVKKIKSNKRGNPVLGYEFTWKKEVTEAYDPNKYDKPKTATKKPSKKANKKSNVPKWSNPDYENPLDPKIIDMLIEFHKSQGTLDTPGAQKEIADKKKEIEEGRAKLEAQKQALLARLDKSSEPDVVPGQTDIYDFLGEEENEV</sequence>
<name>A0A1X1KBK9_STRMT</name>
<protein>
    <recommendedName>
        <fullName evidence="4">Initiator Rep protein WH1 domain-containing protein</fullName>
    </recommendedName>
</protein>
<dbReference type="GO" id="GO:0006270">
    <property type="term" value="P:DNA replication initiation"/>
    <property type="evidence" value="ECO:0007669"/>
    <property type="project" value="InterPro"/>
</dbReference>
<evidence type="ECO:0000256" key="3">
    <source>
        <dbReference type="SAM" id="MobiDB-lite"/>
    </source>
</evidence>
<dbReference type="InterPro" id="IPR000525">
    <property type="entry name" value="Initiator_Rep_WH1"/>
</dbReference>
<evidence type="ECO:0000313" key="6">
    <source>
        <dbReference type="Proteomes" id="UP000193929"/>
    </source>
</evidence>
<comment type="caution">
    <text evidence="5">The sequence shown here is derived from an EMBL/GenBank/DDBJ whole genome shotgun (WGS) entry which is preliminary data.</text>
</comment>
<evidence type="ECO:0000256" key="2">
    <source>
        <dbReference type="SAM" id="Coils"/>
    </source>
</evidence>
<keyword evidence="2" id="KW-0175">Coiled coil</keyword>
<dbReference type="SUPFAM" id="SSF46785">
    <property type="entry name" value="Winged helix' DNA-binding domain"/>
    <property type="match status" value="2"/>
</dbReference>
<feature type="compositionally biased region" description="Basic residues" evidence="3">
    <location>
        <begin position="235"/>
        <end position="246"/>
    </location>
</feature>
<evidence type="ECO:0000256" key="1">
    <source>
        <dbReference type="ARBA" id="ARBA00038283"/>
    </source>
</evidence>
<dbReference type="AlphaFoldDB" id="A0A1X1KBK9"/>
<evidence type="ECO:0000259" key="4">
    <source>
        <dbReference type="Pfam" id="PF01051"/>
    </source>
</evidence>
<dbReference type="Gene3D" id="1.10.10.10">
    <property type="entry name" value="Winged helix-like DNA-binding domain superfamily/Winged helix DNA-binding domain"/>
    <property type="match status" value="2"/>
</dbReference>
<dbReference type="RefSeq" id="WP_084886356.1">
    <property type="nucleotide sequence ID" value="NZ_NCVF01000014.1"/>
</dbReference>
<dbReference type="Pfam" id="PF01051">
    <property type="entry name" value="Rep3_N"/>
    <property type="match status" value="1"/>
</dbReference>
<proteinExistence type="inferred from homology"/>
<gene>
    <name evidence="5" type="ORF">B7700_00255</name>
</gene>